<reference evidence="1 2" key="1">
    <citation type="journal article" date="2013" name="PLoS ONE">
        <title>Lactobacillus paracasei comparative genomics: towards species pan-genome definition and exploitation of diversity.</title>
        <authorList>
            <person name="Smokvina T."/>
            <person name="Wels M."/>
            <person name="Polka J."/>
            <person name="Chervaux C."/>
            <person name="Brisse S."/>
            <person name="Boekhorst J."/>
            <person name="van Hylckama Vlieg J.E."/>
            <person name="Siezen R.J."/>
        </authorList>
    </citation>
    <scope>NUCLEOTIDE SEQUENCE [LARGE SCALE GENOMIC DNA]</scope>
    <source>
        <strain evidence="1 2">Lpp41</strain>
    </source>
</reference>
<dbReference type="EMBL" id="ANKE01000278">
    <property type="protein sequence ID" value="EPC73856.1"/>
    <property type="molecule type" value="Genomic_DNA"/>
</dbReference>
<dbReference type="Proteomes" id="UP000014244">
    <property type="component" value="Unassembled WGS sequence"/>
</dbReference>
<protein>
    <submittedName>
        <fullName evidence="1">Uncharacterized protein</fullName>
    </submittedName>
</protein>
<comment type="caution">
    <text evidence="1">The sequence shown here is derived from an EMBL/GenBank/DDBJ whole genome shotgun (WGS) entry which is preliminary data.</text>
</comment>
<gene>
    <name evidence="1" type="ORF">Lpp41_05930</name>
</gene>
<organism evidence="1 2">
    <name type="scientific">Lacticaseibacillus paracasei subsp. paracasei Lpp41</name>
    <dbReference type="NCBI Taxonomy" id="1256208"/>
    <lineage>
        <taxon>Bacteria</taxon>
        <taxon>Bacillati</taxon>
        <taxon>Bacillota</taxon>
        <taxon>Bacilli</taxon>
        <taxon>Lactobacillales</taxon>
        <taxon>Lactobacillaceae</taxon>
        <taxon>Lacticaseibacillus</taxon>
    </lineage>
</organism>
<accession>A0A829H7V1</accession>
<sequence>MQEDVETLLNEVKEHYDHPLEVDISGEASGVLTHDQSHQLIEKR</sequence>
<feature type="non-terminal residue" evidence="1">
    <location>
        <position position="44"/>
    </location>
</feature>
<name>A0A829H7V1_LACPA</name>
<dbReference type="AlphaFoldDB" id="A0A829H7V1"/>
<proteinExistence type="predicted"/>
<evidence type="ECO:0000313" key="1">
    <source>
        <dbReference type="EMBL" id="EPC73856.1"/>
    </source>
</evidence>
<evidence type="ECO:0000313" key="2">
    <source>
        <dbReference type="Proteomes" id="UP000014244"/>
    </source>
</evidence>